<dbReference type="InterPro" id="IPR050312">
    <property type="entry name" value="IolE/XylAMocC-like"/>
</dbReference>
<accession>A0A149Q0U0</accession>
<dbReference type="AlphaFoldDB" id="A0A149Q0U0"/>
<evidence type="ECO:0000313" key="2">
    <source>
        <dbReference type="EMBL" id="KXU90938.1"/>
    </source>
</evidence>
<proteinExistence type="predicted"/>
<dbReference type="InterPro" id="IPR013022">
    <property type="entry name" value="Xyl_isomerase-like_TIM-brl"/>
</dbReference>
<gene>
    <name evidence="2" type="ORF">CI15_03265</name>
</gene>
<dbReference type="OrthoDB" id="9801426at2"/>
<organism evidence="2 3">
    <name type="scientific">Paraburkholderia monticola</name>
    <dbReference type="NCBI Taxonomy" id="1399968"/>
    <lineage>
        <taxon>Bacteria</taxon>
        <taxon>Pseudomonadati</taxon>
        <taxon>Pseudomonadota</taxon>
        <taxon>Betaproteobacteria</taxon>
        <taxon>Burkholderiales</taxon>
        <taxon>Burkholderiaceae</taxon>
        <taxon>Paraburkholderia</taxon>
    </lineage>
</organism>
<keyword evidence="3" id="KW-1185">Reference proteome</keyword>
<reference evidence="2 3" key="1">
    <citation type="journal article" date="2015" name="Int. J. Syst. Evol. Microbiol.">
        <title>Burkholderia monticola sp. nov., isolated from mountain soil.</title>
        <authorList>
            <person name="Baek I."/>
            <person name="Seo B."/>
            <person name="Lee I."/>
            <person name="Yi H."/>
            <person name="Chun J."/>
        </authorList>
    </citation>
    <scope>NUCLEOTIDE SEQUENCE [LARGE SCALE GENOMIC DNA]</scope>
    <source>
        <strain evidence="2 3">JC2948</strain>
    </source>
</reference>
<dbReference type="Pfam" id="PF01261">
    <property type="entry name" value="AP_endonuc_2"/>
    <property type="match status" value="1"/>
</dbReference>
<comment type="caution">
    <text evidence="2">The sequence shown here is derived from an EMBL/GenBank/DDBJ whole genome shotgun (WGS) entry which is preliminary data.</text>
</comment>
<evidence type="ECO:0000259" key="1">
    <source>
        <dbReference type="Pfam" id="PF01261"/>
    </source>
</evidence>
<evidence type="ECO:0000313" key="3">
    <source>
        <dbReference type="Proteomes" id="UP000075613"/>
    </source>
</evidence>
<dbReference type="InterPro" id="IPR036237">
    <property type="entry name" value="Xyl_isomerase-like_sf"/>
</dbReference>
<dbReference type="Proteomes" id="UP000075613">
    <property type="component" value="Unassembled WGS sequence"/>
</dbReference>
<dbReference type="SUPFAM" id="SSF51658">
    <property type="entry name" value="Xylose isomerase-like"/>
    <property type="match status" value="1"/>
</dbReference>
<keyword evidence="2" id="KW-0413">Isomerase</keyword>
<feature type="domain" description="Xylose isomerase-like TIM barrel" evidence="1">
    <location>
        <begin position="28"/>
        <end position="258"/>
    </location>
</feature>
<name>A0A149Q0U0_9BURK</name>
<dbReference type="Gene3D" id="3.20.20.150">
    <property type="entry name" value="Divalent-metal-dependent TIM barrel enzymes"/>
    <property type="match status" value="1"/>
</dbReference>
<dbReference type="GO" id="GO:0016853">
    <property type="term" value="F:isomerase activity"/>
    <property type="evidence" value="ECO:0007669"/>
    <property type="project" value="UniProtKB-KW"/>
</dbReference>
<sequence length="278" mass="29885">MRLSISNIAWDTVEDEAVATLLQSRNVNAIDIAPGKYFPVAANASKDDLIAVKSWWAERGIQIVGMQALLFGLSGVNVFGTPAVQDALLQHLKGVCRVGAGIGATRLVFGSPKNRDRSGLDDEQALDIGTRFFRRLGDIAADHDVIVCLEPNPVHYGANFMVNSLETRTVVECVDHPAIRMQLDSGALAMNDEDPAATIRECASLIGHVHASEPGLIPLGDANCPHAMVADAIREHLPGHIVTVEMVATSNEPHLRSIERALRVATQHYGPDGSEVHA</sequence>
<dbReference type="RefSeq" id="WP_062124273.1">
    <property type="nucleotide sequence ID" value="NZ_LRBG01000002.1"/>
</dbReference>
<protein>
    <submittedName>
        <fullName evidence="2">Xylose isomerase</fullName>
    </submittedName>
</protein>
<dbReference type="PANTHER" id="PTHR12110:SF21">
    <property type="entry name" value="XYLOSE ISOMERASE-LIKE TIM BARREL DOMAIN-CONTAINING PROTEIN"/>
    <property type="match status" value="1"/>
</dbReference>
<dbReference type="STRING" id="1399968.CI15_03265"/>
<dbReference type="PANTHER" id="PTHR12110">
    <property type="entry name" value="HYDROXYPYRUVATE ISOMERASE"/>
    <property type="match status" value="1"/>
</dbReference>
<dbReference type="EMBL" id="LRBG01000002">
    <property type="protein sequence ID" value="KXU90938.1"/>
    <property type="molecule type" value="Genomic_DNA"/>
</dbReference>